<evidence type="ECO:0000313" key="2">
    <source>
        <dbReference type="Proteomes" id="UP000245626"/>
    </source>
</evidence>
<dbReference type="EMBL" id="KZ819772">
    <property type="protein sequence ID" value="PWN52515.1"/>
    <property type="molecule type" value="Genomic_DNA"/>
</dbReference>
<gene>
    <name evidence="1" type="ORF">IE53DRAFT_385024</name>
</gene>
<reference evidence="1 2" key="1">
    <citation type="journal article" date="2018" name="Mol. Biol. Evol.">
        <title>Broad Genomic Sampling Reveals a Smut Pathogenic Ancestry of the Fungal Clade Ustilaginomycotina.</title>
        <authorList>
            <person name="Kijpornyongpan T."/>
            <person name="Mondo S.J."/>
            <person name="Barry K."/>
            <person name="Sandor L."/>
            <person name="Lee J."/>
            <person name="Lipzen A."/>
            <person name="Pangilinan J."/>
            <person name="LaButti K."/>
            <person name="Hainaut M."/>
            <person name="Henrissat B."/>
            <person name="Grigoriev I.V."/>
            <person name="Spatafora J.W."/>
            <person name="Aime M.C."/>
        </authorList>
    </citation>
    <scope>NUCLEOTIDE SEQUENCE [LARGE SCALE GENOMIC DNA]</scope>
    <source>
        <strain evidence="1 2">SA 807</strain>
    </source>
</reference>
<protein>
    <submittedName>
        <fullName evidence="1">Uncharacterized protein</fullName>
    </submittedName>
</protein>
<dbReference type="Proteomes" id="UP000245626">
    <property type="component" value="Unassembled WGS sequence"/>
</dbReference>
<proteinExistence type="predicted"/>
<evidence type="ECO:0000313" key="1">
    <source>
        <dbReference type="EMBL" id="PWN52515.1"/>
    </source>
</evidence>
<name>A0ACD0P3C6_9BASI</name>
<accession>A0ACD0P3C6</accession>
<sequence>MFKPLSILLTILYGAAISHIHRVYPTQLTTGLVLLSFVLTDVVLLLVSFRSISVDEAVKVRLTSTLNVYRDRLSSRLVLSNNGVGAIFRMLIGLNFITFIPFLWMNRSSSSNGTVESIARPLIYLFSLGSLGSASLCLIMALTQPLMEVQFLPRPSEEGQEKGKEAGGRVSEEEAFPEIHDSQVPIRVLAPYLGRSRGDPEGWHKVGETNRKHDIHARVDISKGVYEIRTVWSEDHPSFTQARRGTAGTGDDNGPTAAFPPPTFAGSIGPMGGKLEDLR</sequence>
<keyword evidence="2" id="KW-1185">Reference proteome</keyword>
<organism evidence="1 2">
    <name type="scientific">Violaceomyces palustris</name>
    <dbReference type="NCBI Taxonomy" id="1673888"/>
    <lineage>
        <taxon>Eukaryota</taxon>
        <taxon>Fungi</taxon>
        <taxon>Dikarya</taxon>
        <taxon>Basidiomycota</taxon>
        <taxon>Ustilaginomycotina</taxon>
        <taxon>Ustilaginomycetes</taxon>
        <taxon>Violaceomycetales</taxon>
        <taxon>Violaceomycetaceae</taxon>
        <taxon>Violaceomyces</taxon>
    </lineage>
</organism>